<protein>
    <submittedName>
        <fullName evidence="2">Uncharacterized protein</fullName>
    </submittedName>
</protein>
<dbReference type="EnsemblPlants" id="TuG1812G0100003773.01.T01">
    <property type="protein sequence ID" value="TuG1812G0100003773.01.T01.cds414466"/>
    <property type="gene ID" value="TuG1812G0100003773.01"/>
</dbReference>
<keyword evidence="3" id="KW-1185">Reference proteome</keyword>
<feature type="compositionally biased region" description="Basic and acidic residues" evidence="1">
    <location>
        <begin position="76"/>
        <end position="86"/>
    </location>
</feature>
<dbReference type="Proteomes" id="UP000015106">
    <property type="component" value="Chromosome 1"/>
</dbReference>
<evidence type="ECO:0000313" key="2">
    <source>
        <dbReference type="EnsemblPlants" id="TuG1812G0100003773.01.T01.cds414466"/>
    </source>
</evidence>
<evidence type="ECO:0000313" key="3">
    <source>
        <dbReference type="Proteomes" id="UP000015106"/>
    </source>
</evidence>
<reference evidence="3" key="1">
    <citation type="journal article" date="2013" name="Nature">
        <title>Draft genome of the wheat A-genome progenitor Triticum urartu.</title>
        <authorList>
            <person name="Ling H.Q."/>
            <person name="Zhao S."/>
            <person name="Liu D."/>
            <person name="Wang J."/>
            <person name="Sun H."/>
            <person name="Zhang C."/>
            <person name="Fan H."/>
            <person name="Li D."/>
            <person name="Dong L."/>
            <person name="Tao Y."/>
            <person name="Gao C."/>
            <person name="Wu H."/>
            <person name="Li Y."/>
            <person name="Cui Y."/>
            <person name="Guo X."/>
            <person name="Zheng S."/>
            <person name="Wang B."/>
            <person name="Yu K."/>
            <person name="Liang Q."/>
            <person name="Yang W."/>
            <person name="Lou X."/>
            <person name="Chen J."/>
            <person name="Feng M."/>
            <person name="Jian J."/>
            <person name="Zhang X."/>
            <person name="Luo G."/>
            <person name="Jiang Y."/>
            <person name="Liu J."/>
            <person name="Wang Z."/>
            <person name="Sha Y."/>
            <person name="Zhang B."/>
            <person name="Wu H."/>
            <person name="Tang D."/>
            <person name="Shen Q."/>
            <person name="Xue P."/>
            <person name="Zou S."/>
            <person name="Wang X."/>
            <person name="Liu X."/>
            <person name="Wang F."/>
            <person name="Yang Y."/>
            <person name="An X."/>
            <person name="Dong Z."/>
            <person name="Zhang K."/>
            <person name="Zhang X."/>
            <person name="Luo M.C."/>
            <person name="Dvorak J."/>
            <person name="Tong Y."/>
            <person name="Wang J."/>
            <person name="Yang H."/>
            <person name="Li Z."/>
            <person name="Wang D."/>
            <person name="Zhang A."/>
            <person name="Wang J."/>
        </authorList>
    </citation>
    <scope>NUCLEOTIDE SEQUENCE</scope>
    <source>
        <strain evidence="3">cv. G1812</strain>
    </source>
</reference>
<proteinExistence type="predicted"/>
<feature type="region of interest" description="Disordered" evidence="1">
    <location>
        <begin position="30"/>
        <end position="86"/>
    </location>
</feature>
<reference evidence="2" key="2">
    <citation type="submission" date="2018-03" db="EMBL/GenBank/DDBJ databases">
        <title>The Triticum urartu genome reveals the dynamic nature of wheat genome evolution.</title>
        <authorList>
            <person name="Ling H."/>
            <person name="Ma B."/>
            <person name="Shi X."/>
            <person name="Liu H."/>
            <person name="Dong L."/>
            <person name="Sun H."/>
            <person name="Cao Y."/>
            <person name="Gao Q."/>
            <person name="Zheng S."/>
            <person name="Li Y."/>
            <person name="Yu Y."/>
            <person name="Du H."/>
            <person name="Qi M."/>
            <person name="Li Y."/>
            <person name="Yu H."/>
            <person name="Cui Y."/>
            <person name="Wang N."/>
            <person name="Chen C."/>
            <person name="Wu H."/>
            <person name="Zhao Y."/>
            <person name="Zhang J."/>
            <person name="Li Y."/>
            <person name="Zhou W."/>
            <person name="Zhang B."/>
            <person name="Hu W."/>
            <person name="Eijk M."/>
            <person name="Tang J."/>
            <person name="Witsenboer H."/>
            <person name="Zhao S."/>
            <person name="Li Z."/>
            <person name="Zhang A."/>
            <person name="Wang D."/>
            <person name="Liang C."/>
        </authorList>
    </citation>
    <scope>NUCLEOTIDE SEQUENCE [LARGE SCALE GENOMIC DNA]</scope>
    <source>
        <strain evidence="2">cv. G1812</strain>
    </source>
</reference>
<sequence>MCLPSGAWRSRSPPTEQWRRGLQCRRGATASALSLPTESRLGTTSSVATTAAAGRWRPRAATASALSLPTNSRRRTAGERRGEGELSRPAGAIATLAGLARSGRADLNGGAAAAALAPAPRPSCVDAGVRLGLAAILASHESGEKEKEKALLLPPPLRSPPCSDARDGVPCCCFLLPHPMTGFSLATTST</sequence>
<feature type="region of interest" description="Disordered" evidence="1">
    <location>
        <begin position="1"/>
        <end position="20"/>
    </location>
</feature>
<organism evidence="2 3">
    <name type="scientific">Triticum urartu</name>
    <name type="common">Red wild einkorn</name>
    <name type="synonym">Crithodium urartu</name>
    <dbReference type="NCBI Taxonomy" id="4572"/>
    <lineage>
        <taxon>Eukaryota</taxon>
        <taxon>Viridiplantae</taxon>
        <taxon>Streptophyta</taxon>
        <taxon>Embryophyta</taxon>
        <taxon>Tracheophyta</taxon>
        <taxon>Spermatophyta</taxon>
        <taxon>Magnoliopsida</taxon>
        <taxon>Liliopsida</taxon>
        <taxon>Poales</taxon>
        <taxon>Poaceae</taxon>
        <taxon>BOP clade</taxon>
        <taxon>Pooideae</taxon>
        <taxon>Triticodae</taxon>
        <taxon>Triticeae</taxon>
        <taxon>Triticinae</taxon>
        <taxon>Triticum</taxon>
    </lineage>
</organism>
<feature type="compositionally biased region" description="Polar residues" evidence="1">
    <location>
        <begin position="31"/>
        <end position="42"/>
    </location>
</feature>
<evidence type="ECO:0000256" key="1">
    <source>
        <dbReference type="SAM" id="MobiDB-lite"/>
    </source>
</evidence>
<dbReference type="Gramene" id="TuG1812G0100003773.01.T01">
    <property type="protein sequence ID" value="TuG1812G0100003773.01.T01.cds414466"/>
    <property type="gene ID" value="TuG1812G0100003773.01"/>
</dbReference>
<feature type="compositionally biased region" description="Low complexity" evidence="1">
    <location>
        <begin position="43"/>
        <end position="53"/>
    </location>
</feature>
<name>A0A8R7P7V3_TRIUA</name>
<reference evidence="2" key="3">
    <citation type="submission" date="2022-06" db="UniProtKB">
        <authorList>
            <consortium name="EnsemblPlants"/>
        </authorList>
    </citation>
    <scope>IDENTIFICATION</scope>
</reference>
<dbReference type="AlphaFoldDB" id="A0A8R7P7V3"/>
<accession>A0A8R7P7V3</accession>